<dbReference type="AlphaFoldDB" id="A0A1M6K3U0"/>
<dbReference type="EMBL" id="FRAA01000001">
    <property type="protein sequence ID" value="SHJ53621.1"/>
    <property type="molecule type" value="Genomic_DNA"/>
</dbReference>
<sequence length="162" mass="18798">MWVSLLGWDAKSQTTEAWSQINYEDLTPQIMSTLNDEIAKMNLDFILFNFYKHTEAPLYPVEFLRQGVDITTLGGLEFIIFNPDGSINEKRYKYYSDELLISTPLEMIMTMQEKTKNHELNYLTKIELSSGEASYRAITADSTFVFNERMEYLHALAVQKAL</sequence>
<protein>
    <submittedName>
        <fullName evidence="1">Uncharacterized protein</fullName>
    </submittedName>
</protein>
<keyword evidence="2" id="KW-1185">Reference proteome</keyword>
<accession>A0A1M6K3U0</accession>
<evidence type="ECO:0000313" key="1">
    <source>
        <dbReference type="EMBL" id="SHJ53621.1"/>
    </source>
</evidence>
<evidence type="ECO:0000313" key="2">
    <source>
        <dbReference type="Proteomes" id="UP000184474"/>
    </source>
</evidence>
<reference evidence="2" key="1">
    <citation type="submission" date="2016-11" db="EMBL/GenBank/DDBJ databases">
        <authorList>
            <person name="Varghese N."/>
            <person name="Submissions S."/>
        </authorList>
    </citation>
    <scope>NUCLEOTIDE SEQUENCE [LARGE SCALE GENOMIC DNA]</scope>
    <source>
        <strain evidence="2">DSM 26134</strain>
    </source>
</reference>
<gene>
    <name evidence="1" type="ORF">SAMN04488028_101433</name>
</gene>
<organism evidence="1 2">
    <name type="scientific">Reichenbachiella agariperforans</name>
    <dbReference type="NCBI Taxonomy" id="156994"/>
    <lineage>
        <taxon>Bacteria</taxon>
        <taxon>Pseudomonadati</taxon>
        <taxon>Bacteroidota</taxon>
        <taxon>Cytophagia</taxon>
        <taxon>Cytophagales</taxon>
        <taxon>Reichenbachiellaceae</taxon>
        <taxon>Reichenbachiella</taxon>
    </lineage>
</organism>
<dbReference type="Proteomes" id="UP000184474">
    <property type="component" value="Unassembled WGS sequence"/>
</dbReference>
<proteinExistence type="predicted"/>
<name>A0A1M6K3U0_REIAG</name>